<evidence type="ECO:0000313" key="2">
    <source>
        <dbReference type="EMBL" id="EDP22923.1"/>
    </source>
</evidence>
<organism evidence="2 3">
    <name type="scientific">Faecalibacterium prausnitzii M21/2</name>
    <dbReference type="NCBI Taxonomy" id="411485"/>
    <lineage>
        <taxon>Bacteria</taxon>
        <taxon>Bacillati</taxon>
        <taxon>Bacillota</taxon>
        <taxon>Clostridia</taxon>
        <taxon>Eubacteriales</taxon>
        <taxon>Oscillospiraceae</taxon>
        <taxon>Faecalibacterium</taxon>
    </lineage>
</organism>
<protein>
    <submittedName>
        <fullName evidence="2">Uncharacterized protein</fullName>
    </submittedName>
</protein>
<gene>
    <name evidence="2" type="ORF">FAEPRAM212_00232</name>
</gene>
<reference evidence="2 3" key="2">
    <citation type="submission" date="2007-09" db="EMBL/GenBank/DDBJ databases">
        <authorList>
            <person name="Fulton L."/>
            <person name="Clifton S."/>
            <person name="Fulton B."/>
            <person name="Xu J."/>
            <person name="Minx P."/>
            <person name="Pepin K.H."/>
            <person name="Johnson M."/>
            <person name="Thiruvilangam P."/>
            <person name="Bhonagiri V."/>
            <person name="Nash W.E."/>
            <person name="Mardis E.R."/>
            <person name="Wilson R.K."/>
        </authorList>
    </citation>
    <scope>NUCLEOTIDE SEQUENCE [LARGE SCALE GENOMIC DNA]</scope>
    <source>
        <strain evidence="2 3">M21/2</strain>
    </source>
</reference>
<feature type="compositionally biased region" description="Basic and acidic residues" evidence="1">
    <location>
        <begin position="34"/>
        <end position="46"/>
    </location>
</feature>
<dbReference type="Proteomes" id="UP000005945">
    <property type="component" value="Unassembled WGS sequence"/>
</dbReference>
<sequence>MSYFLCKNSGIHHAHCPNLGEFCPKSAVKAAFEKKEKKKSSDDFGKDPLSQSLSGSAALS</sequence>
<dbReference type="AlphaFoldDB" id="A8S6L0"/>
<dbReference type="EMBL" id="ABED02000014">
    <property type="protein sequence ID" value="EDP22923.1"/>
    <property type="molecule type" value="Genomic_DNA"/>
</dbReference>
<dbReference type="HOGENOM" id="CLU_2934672_0_0_9"/>
<evidence type="ECO:0000256" key="1">
    <source>
        <dbReference type="SAM" id="MobiDB-lite"/>
    </source>
</evidence>
<feature type="compositionally biased region" description="Low complexity" evidence="1">
    <location>
        <begin position="47"/>
        <end position="60"/>
    </location>
</feature>
<comment type="caution">
    <text evidence="2">The sequence shown here is derived from an EMBL/GenBank/DDBJ whole genome shotgun (WGS) entry which is preliminary data.</text>
</comment>
<name>A8S6L0_9FIRM</name>
<feature type="region of interest" description="Disordered" evidence="1">
    <location>
        <begin position="34"/>
        <end position="60"/>
    </location>
</feature>
<proteinExistence type="predicted"/>
<evidence type="ECO:0000313" key="3">
    <source>
        <dbReference type="Proteomes" id="UP000005945"/>
    </source>
</evidence>
<reference evidence="2 3" key="1">
    <citation type="submission" date="2007-09" db="EMBL/GenBank/DDBJ databases">
        <title>Draft genome sequence of Faecalibacterium prausnitzii M21/2.</title>
        <authorList>
            <person name="Sudarsanam P."/>
            <person name="Ley R."/>
            <person name="Guruge J."/>
            <person name="Turnbaugh P.J."/>
            <person name="Mahowald M."/>
            <person name="Liep D."/>
            <person name="Gordon J."/>
        </authorList>
    </citation>
    <scope>NUCLEOTIDE SEQUENCE [LARGE SCALE GENOMIC DNA]</scope>
    <source>
        <strain evidence="2 3">M21/2</strain>
    </source>
</reference>
<accession>A8S6L0</accession>